<reference evidence="3" key="1">
    <citation type="submission" date="2023-09" db="EMBL/GenBank/DDBJ databases">
        <authorList>
            <person name="Li S."/>
            <person name="Li X."/>
            <person name="Zhang C."/>
            <person name="Zhao Z."/>
        </authorList>
    </citation>
    <scope>NUCLEOTIDE SEQUENCE [LARGE SCALE GENOMIC DNA]</scope>
    <source>
        <strain evidence="3">SQ345</strain>
    </source>
</reference>
<keyword evidence="1" id="KW-0732">Signal</keyword>
<feature type="signal peptide" evidence="1">
    <location>
        <begin position="1"/>
        <end position="21"/>
    </location>
</feature>
<accession>A0ABY9TGL4</accession>
<dbReference type="RefSeq" id="WP_348387100.1">
    <property type="nucleotide sequence ID" value="NZ_CP134146.1"/>
</dbReference>
<gene>
    <name evidence="2" type="ORF">RI845_15625</name>
</gene>
<dbReference type="InterPro" id="IPR021557">
    <property type="entry name" value="DUF3016"/>
</dbReference>
<evidence type="ECO:0000313" key="3">
    <source>
        <dbReference type="Proteomes" id="UP001248581"/>
    </source>
</evidence>
<name>A0ABY9TGL4_9GAMM</name>
<dbReference type="Proteomes" id="UP001248581">
    <property type="component" value="Chromosome"/>
</dbReference>
<evidence type="ECO:0000313" key="2">
    <source>
        <dbReference type="EMBL" id="WNC67942.1"/>
    </source>
</evidence>
<sequence>MKTLITIILAMLLASCSNTTVEPKTVSATAGSATIKLVNPHDFSDIDTGNIGIQSNFEQNVADKLAEALDDHFKESGMSIDITFSDIDLAGETKFNTQEIRILKDLYIPRMSFEYVIKDAAGKLILSDTAVIKDMGYLSRRLTGLDANDSLGYDIRMLIEYFEKALK</sequence>
<dbReference type="PROSITE" id="PS51257">
    <property type="entry name" value="PROKAR_LIPOPROTEIN"/>
    <property type="match status" value="1"/>
</dbReference>
<dbReference type="Pfam" id="PF11454">
    <property type="entry name" value="DUF3016"/>
    <property type="match status" value="1"/>
</dbReference>
<keyword evidence="3" id="KW-1185">Reference proteome</keyword>
<feature type="chain" id="PRO_5046016437" evidence="1">
    <location>
        <begin position="22"/>
        <end position="167"/>
    </location>
</feature>
<proteinExistence type="predicted"/>
<evidence type="ECO:0000256" key="1">
    <source>
        <dbReference type="SAM" id="SignalP"/>
    </source>
</evidence>
<organism evidence="2 3">
    <name type="scientific">Thalassotalea nanhaiensis</name>
    <dbReference type="NCBI Taxonomy" id="3065648"/>
    <lineage>
        <taxon>Bacteria</taxon>
        <taxon>Pseudomonadati</taxon>
        <taxon>Pseudomonadota</taxon>
        <taxon>Gammaproteobacteria</taxon>
        <taxon>Alteromonadales</taxon>
        <taxon>Colwelliaceae</taxon>
        <taxon>Thalassotalea</taxon>
    </lineage>
</organism>
<protein>
    <submittedName>
        <fullName evidence="2">DUF3016 domain-containing protein</fullName>
    </submittedName>
</protein>
<dbReference type="EMBL" id="CP134146">
    <property type="protein sequence ID" value="WNC67942.1"/>
    <property type="molecule type" value="Genomic_DNA"/>
</dbReference>